<evidence type="ECO:0008006" key="4">
    <source>
        <dbReference type="Google" id="ProtNLM"/>
    </source>
</evidence>
<comment type="caution">
    <text evidence="2">The sequence shown here is derived from an EMBL/GenBank/DDBJ whole genome shotgun (WGS) entry which is preliminary data.</text>
</comment>
<comment type="similarity">
    <text evidence="1">Belongs to the UPF0098 family.</text>
</comment>
<gene>
    <name evidence="2" type="ORF">GCM10022402_05650</name>
</gene>
<protein>
    <recommendedName>
        <fullName evidence="4">Phospholipid-binding protein, PBP family</fullName>
    </recommendedName>
</protein>
<dbReference type="Pfam" id="PF01161">
    <property type="entry name" value="PBP"/>
    <property type="match status" value="1"/>
</dbReference>
<evidence type="ECO:0000256" key="1">
    <source>
        <dbReference type="ARBA" id="ARBA00007120"/>
    </source>
</evidence>
<evidence type="ECO:0000313" key="3">
    <source>
        <dbReference type="Proteomes" id="UP001500908"/>
    </source>
</evidence>
<keyword evidence="3" id="KW-1185">Reference proteome</keyword>
<reference evidence="3" key="1">
    <citation type="journal article" date="2019" name="Int. J. Syst. Evol. Microbiol.">
        <title>The Global Catalogue of Microorganisms (GCM) 10K type strain sequencing project: providing services to taxonomists for standard genome sequencing and annotation.</title>
        <authorList>
            <consortium name="The Broad Institute Genomics Platform"/>
            <consortium name="The Broad Institute Genome Sequencing Center for Infectious Disease"/>
            <person name="Wu L."/>
            <person name="Ma J."/>
        </authorList>
    </citation>
    <scope>NUCLEOTIDE SEQUENCE [LARGE SCALE GENOMIC DNA]</scope>
    <source>
        <strain evidence="3">JCM 17137</strain>
    </source>
</reference>
<dbReference type="InterPro" id="IPR005247">
    <property type="entry name" value="YbhB_YbcL/LppC-like"/>
</dbReference>
<dbReference type="CDD" id="cd00865">
    <property type="entry name" value="PEBP_bact_arch"/>
    <property type="match status" value="1"/>
</dbReference>
<dbReference type="NCBIfam" id="TIGR00481">
    <property type="entry name" value="YbhB/YbcL family Raf kinase inhibitor-like protein"/>
    <property type="match status" value="1"/>
</dbReference>
<dbReference type="Gene3D" id="3.90.280.10">
    <property type="entry name" value="PEBP-like"/>
    <property type="match status" value="1"/>
</dbReference>
<evidence type="ECO:0000313" key="2">
    <source>
        <dbReference type="EMBL" id="GAA3727825.1"/>
    </source>
</evidence>
<dbReference type="EMBL" id="BAABDD010000002">
    <property type="protein sequence ID" value="GAA3727825.1"/>
    <property type="molecule type" value="Genomic_DNA"/>
</dbReference>
<dbReference type="SUPFAM" id="SSF49777">
    <property type="entry name" value="PEBP-like"/>
    <property type="match status" value="1"/>
</dbReference>
<dbReference type="InterPro" id="IPR036610">
    <property type="entry name" value="PEBP-like_sf"/>
</dbReference>
<dbReference type="InterPro" id="IPR008914">
    <property type="entry name" value="PEBP"/>
</dbReference>
<organism evidence="2 3">
    <name type="scientific">Salinactinospora qingdaonensis</name>
    <dbReference type="NCBI Taxonomy" id="702744"/>
    <lineage>
        <taxon>Bacteria</taxon>
        <taxon>Bacillati</taxon>
        <taxon>Actinomycetota</taxon>
        <taxon>Actinomycetes</taxon>
        <taxon>Streptosporangiales</taxon>
        <taxon>Nocardiopsidaceae</taxon>
        <taxon>Salinactinospora</taxon>
    </lineage>
</organism>
<name>A0ABP7EYV8_9ACTN</name>
<dbReference type="PANTHER" id="PTHR30289">
    <property type="entry name" value="UNCHARACTERIZED PROTEIN YBCL-RELATED"/>
    <property type="match status" value="1"/>
</dbReference>
<dbReference type="PANTHER" id="PTHR30289:SF1">
    <property type="entry name" value="PEBP (PHOSPHATIDYLETHANOLAMINE-BINDING PROTEIN) FAMILY PROTEIN"/>
    <property type="match status" value="1"/>
</dbReference>
<accession>A0ABP7EYV8</accession>
<dbReference type="Proteomes" id="UP001500908">
    <property type="component" value="Unassembled WGS sequence"/>
</dbReference>
<proteinExistence type="inferred from homology"/>
<sequence>MSGSNGEAADNITVTSPMILAGETIPERYTCKGEGVSPPLSWSGLPDGVESIAVLIDDPEAVGGATVHWLVYGLDPANPELAEGSVPQPARQARNVSGEANYAAPCPVDDHEHEYRFTVYALDSELDLPEAAPLDEALRAIAAHTLARGRLVATGG</sequence>